<organism evidence="1">
    <name type="scientific">marine sediment metagenome</name>
    <dbReference type="NCBI Taxonomy" id="412755"/>
    <lineage>
        <taxon>unclassified sequences</taxon>
        <taxon>metagenomes</taxon>
        <taxon>ecological metagenomes</taxon>
    </lineage>
</organism>
<dbReference type="AlphaFoldDB" id="X1A2A7"/>
<dbReference type="EMBL" id="BART01007149">
    <property type="protein sequence ID" value="GAG54406.1"/>
    <property type="molecule type" value="Genomic_DNA"/>
</dbReference>
<reference evidence="1" key="1">
    <citation type="journal article" date="2014" name="Front. Microbiol.">
        <title>High frequency of phylogenetically diverse reductive dehalogenase-homologous genes in deep subseafloor sedimentary metagenomes.</title>
        <authorList>
            <person name="Kawai M."/>
            <person name="Futagami T."/>
            <person name="Toyoda A."/>
            <person name="Takaki Y."/>
            <person name="Nishi S."/>
            <person name="Hori S."/>
            <person name="Arai W."/>
            <person name="Tsubouchi T."/>
            <person name="Morono Y."/>
            <person name="Uchiyama I."/>
            <person name="Ito T."/>
            <person name="Fujiyama A."/>
            <person name="Inagaki F."/>
            <person name="Takami H."/>
        </authorList>
    </citation>
    <scope>NUCLEOTIDE SEQUENCE</scope>
    <source>
        <strain evidence="1">Expedition CK06-06</strain>
    </source>
</reference>
<accession>X1A2A7</accession>
<gene>
    <name evidence="1" type="ORF">S01H4_16315</name>
</gene>
<dbReference type="GO" id="GO:0030170">
    <property type="term" value="F:pyridoxal phosphate binding"/>
    <property type="evidence" value="ECO:0007669"/>
    <property type="project" value="TreeGrafter"/>
</dbReference>
<dbReference type="Pfam" id="PF01041">
    <property type="entry name" value="DegT_DnrJ_EryC1"/>
    <property type="match status" value="1"/>
</dbReference>
<feature type="non-terminal residue" evidence="1">
    <location>
        <position position="1"/>
    </location>
</feature>
<protein>
    <submittedName>
        <fullName evidence="1">Uncharacterized protein</fullName>
    </submittedName>
</protein>
<dbReference type="GO" id="GO:0000271">
    <property type="term" value="P:polysaccharide biosynthetic process"/>
    <property type="evidence" value="ECO:0007669"/>
    <property type="project" value="TreeGrafter"/>
</dbReference>
<dbReference type="Gene3D" id="3.40.640.10">
    <property type="entry name" value="Type I PLP-dependent aspartate aminotransferase-like (Major domain)"/>
    <property type="match status" value="1"/>
</dbReference>
<dbReference type="InterPro" id="IPR015421">
    <property type="entry name" value="PyrdxlP-dep_Trfase_major"/>
</dbReference>
<dbReference type="Gene3D" id="3.90.1150.10">
    <property type="entry name" value="Aspartate Aminotransferase, domain 1"/>
    <property type="match status" value="1"/>
</dbReference>
<proteinExistence type="predicted"/>
<dbReference type="PANTHER" id="PTHR30244">
    <property type="entry name" value="TRANSAMINASE"/>
    <property type="match status" value="1"/>
</dbReference>
<dbReference type="InterPro" id="IPR000653">
    <property type="entry name" value="DegT/StrS_aminotransferase"/>
</dbReference>
<dbReference type="SUPFAM" id="SSF53383">
    <property type="entry name" value="PLP-dependent transferases"/>
    <property type="match status" value="1"/>
</dbReference>
<evidence type="ECO:0000313" key="1">
    <source>
        <dbReference type="EMBL" id="GAG54406.1"/>
    </source>
</evidence>
<dbReference type="InterPro" id="IPR015424">
    <property type="entry name" value="PyrdxlP-dep_Trfase"/>
</dbReference>
<dbReference type="GO" id="GO:0008483">
    <property type="term" value="F:transaminase activity"/>
    <property type="evidence" value="ECO:0007669"/>
    <property type="project" value="TreeGrafter"/>
</dbReference>
<name>X1A2A7_9ZZZZ</name>
<dbReference type="PANTHER" id="PTHR30244:SF34">
    <property type="entry name" value="DTDP-4-AMINO-4,6-DIDEOXYGALACTOSE TRANSAMINASE"/>
    <property type="match status" value="1"/>
</dbReference>
<comment type="caution">
    <text evidence="1">The sequence shown here is derived from an EMBL/GenBank/DDBJ whole genome shotgun (WGS) entry which is preliminary data.</text>
</comment>
<sequence>AEYKNKKIGSLSDLTVFSFHPVKAITTGEGGMVLTNKKEIYEKLLLFRTHGITKNREEMYRDDGDWYYEMKFVGYNYRITDFQCALGISQLKKLDSFIKRRREIAKIYNQEFENIDEIITPYEKHDVKSAYHLYVVQFDLKIDILY</sequence>
<dbReference type="InterPro" id="IPR015422">
    <property type="entry name" value="PyrdxlP-dep_Trfase_small"/>
</dbReference>